<dbReference type="RefSeq" id="WP_176993643.1">
    <property type="nucleotide sequence ID" value="NZ_FNDJ01000025.1"/>
</dbReference>
<reference evidence="1 2" key="1">
    <citation type="submission" date="2016-10" db="EMBL/GenBank/DDBJ databases">
        <authorList>
            <person name="de Groot N.N."/>
        </authorList>
    </citation>
    <scope>NUCLEOTIDE SEQUENCE [LARGE SCALE GENOMIC DNA]</scope>
    <source>
        <strain evidence="1 2">CGMCC 4.6533</strain>
    </source>
</reference>
<dbReference type="EMBL" id="FNDJ01000025">
    <property type="protein sequence ID" value="SDL37896.1"/>
    <property type="molecule type" value="Genomic_DNA"/>
</dbReference>
<keyword evidence="2" id="KW-1185">Reference proteome</keyword>
<dbReference type="AlphaFoldDB" id="A0A1G9JKY0"/>
<evidence type="ECO:0000313" key="1">
    <source>
        <dbReference type="EMBL" id="SDL37896.1"/>
    </source>
</evidence>
<evidence type="ECO:0000313" key="2">
    <source>
        <dbReference type="Proteomes" id="UP000199202"/>
    </source>
</evidence>
<dbReference type="STRING" id="633440.SAMN05421869_12571"/>
<proteinExistence type="predicted"/>
<organism evidence="1 2">
    <name type="scientific">Nonomuraea jiangxiensis</name>
    <dbReference type="NCBI Taxonomy" id="633440"/>
    <lineage>
        <taxon>Bacteria</taxon>
        <taxon>Bacillati</taxon>
        <taxon>Actinomycetota</taxon>
        <taxon>Actinomycetes</taxon>
        <taxon>Streptosporangiales</taxon>
        <taxon>Streptosporangiaceae</taxon>
        <taxon>Nonomuraea</taxon>
    </lineage>
</organism>
<dbReference type="Proteomes" id="UP000199202">
    <property type="component" value="Unassembled WGS sequence"/>
</dbReference>
<sequence>MAGNGPHADLSGHPAAAVIQALATTLAEVIAAPLAEVIAAPLAEVIAEQRLSFAVSR</sequence>
<gene>
    <name evidence="1" type="ORF">SAMN05421869_12571</name>
</gene>
<accession>A0A1G9JKY0</accession>
<name>A0A1G9JKY0_9ACTN</name>
<protein>
    <submittedName>
        <fullName evidence="1">Uncharacterized protein</fullName>
    </submittedName>
</protein>